<protein>
    <submittedName>
        <fullName evidence="2">Uncharacterized protein</fullName>
    </submittedName>
</protein>
<dbReference type="InParanoid" id="E3ML41"/>
<feature type="chain" id="PRO_5003177087" evidence="1">
    <location>
        <begin position="23"/>
        <end position="100"/>
    </location>
</feature>
<dbReference type="eggNOG" id="ENOG502TIPD">
    <property type="taxonomic scope" value="Eukaryota"/>
</dbReference>
<dbReference type="HOGENOM" id="CLU_2239019_0_0_1"/>
<name>E3ML41_CAERE</name>
<sequence>MNQLNLLLVFCLLALTALPAFSQSDRSGMTLDTMGAFEDDAAGANEDSPRFKRWGGWGGRGYGGGYGRGGYGGYGRGGYGGWGRGGYGGGFGRGYGGWGK</sequence>
<evidence type="ECO:0000313" key="2">
    <source>
        <dbReference type="EMBL" id="EFP04421.1"/>
    </source>
</evidence>
<keyword evidence="1" id="KW-0732">Signal</keyword>
<proteinExistence type="predicted"/>
<organism evidence="3">
    <name type="scientific">Caenorhabditis remanei</name>
    <name type="common">Caenorhabditis vulgaris</name>
    <dbReference type="NCBI Taxonomy" id="31234"/>
    <lineage>
        <taxon>Eukaryota</taxon>
        <taxon>Metazoa</taxon>
        <taxon>Ecdysozoa</taxon>
        <taxon>Nematoda</taxon>
        <taxon>Chromadorea</taxon>
        <taxon>Rhabditida</taxon>
        <taxon>Rhabditina</taxon>
        <taxon>Rhabditomorpha</taxon>
        <taxon>Rhabditoidea</taxon>
        <taxon>Rhabditidae</taxon>
        <taxon>Peloderinae</taxon>
        <taxon>Caenorhabditis</taxon>
    </lineage>
</organism>
<accession>E3ML41</accession>
<dbReference type="Proteomes" id="UP000008281">
    <property type="component" value="Unassembled WGS sequence"/>
</dbReference>
<evidence type="ECO:0000313" key="3">
    <source>
        <dbReference type="Proteomes" id="UP000008281"/>
    </source>
</evidence>
<keyword evidence="3" id="KW-1185">Reference proteome</keyword>
<dbReference type="KEGG" id="crq:GCK72_011836"/>
<dbReference type="AlphaFoldDB" id="E3ML41"/>
<reference evidence="2" key="1">
    <citation type="submission" date="2007-07" db="EMBL/GenBank/DDBJ databases">
        <title>PCAP assembly of the Caenorhabditis remanei genome.</title>
        <authorList>
            <consortium name="The Caenorhabditis remanei Sequencing Consortium"/>
            <person name="Wilson R.K."/>
        </authorList>
    </citation>
    <scope>NUCLEOTIDE SEQUENCE [LARGE SCALE GENOMIC DNA]</scope>
    <source>
        <strain evidence="2">PB4641</strain>
    </source>
</reference>
<dbReference type="RefSeq" id="XP_003103092.2">
    <property type="nucleotide sequence ID" value="XM_003103044.2"/>
</dbReference>
<dbReference type="GeneID" id="9819523"/>
<dbReference type="EMBL" id="DS268454">
    <property type="protein sequence ID" value="EFP04421.1"/>
    <property type="molecule type" value="Genomic_DNA"/>
</dbReference>
<evidence type="ECO:0000256" key="1">
    <source>
        <dbReference type="SAM" id="SignalP"/>
    </source>
</evidence>
<feature type="signal peptide" evidence="1">
    <location>
        <begin position="1"/>
        <end position="22"/>
    </location>
</feature>
<gene>
    <name evidence="2" type="ORF">CRE_25687</name>
</gene>
<dbReference type="CTD" id="9819523"/>